<accession>A0A0K1XDH7</accession>
<dbReference type="Proteomes" id="UP000063953">
    <property type="component" value="Chromosome"/>
</dbReference>
<organism evidence="7 8">
    <name type="scientific">Thiopseudomonas alkaliphila</name>
    <dbReference type="NCBI Taxonomy" id="1697053"/>
    <lineage>
        <taxon>Bacteria</taxon>
        <taxon>Pseudomonadati</taxon>
        <taxon>Pseudomonadota</taxon>
        <taxon>Gammaproteobacteria</taxon>
        <taxon>Pseudomonadales</taxon>
        <taxon>Pseudomonadaceae</taxon>
        <taxon>Thiopseudomonas</taxon>
    </lineage>
</organism>
<dbReference type="GO" id="GO:0009247">
    <property type="term" value="P:glycolipid biosynthetic process"/>
    <property type="evidence" value="ECO:0007669"/>
    <property type="project" value="UniProtKB-ARBA"/>
</dbReference>
<dbReference type="GO" id="GO:0005886">
    <property type="term" value="C:plasma membrane"/>
    <property type="evidence" value="ECO:0007669"/>
    <property type="project" value="UniProtKB-SubCell"/>
</dbReference>
<keyword evidence="8" id="KW-1185">Reference proteome</keyword>
<evidence type="ECO:0000256" key="6">
    <source>
        <dbReference type="ARBA" id="ARBA00023315"/>
    </source>
</evidence>
<dbReference type="EMBL" id="CP012365">
    <property type="protein sequence ID" value="AKX59309.1"/>
    <property type="molecule type" value="Genomic_DNA"/>
</dbReference>
<evidence type="ECO:0000313" key="7">
    <source>
        <dbReference type="EMBL" id="AKX59309.1"/>
    </source>
</evidence>
<keyword evidence="3" id="KW-0997">Cell inner membrane</keyword>
<evidence type="ECO:0000256" key="4">
    <source>
        <dbReference type="ARBA" id="ARBA00022679"/>
    </source>
</evidence>
<evidence type="ECO:0000256" key="1">
    <source>
        <dbReference type="ARBA" id="ARBA00004533"/>
    </source>
</evidence>
<dbReference type="RefSeq" id="WP_053100481.1">
    <property type="nucleotide sequence ID" value="NZ_CP012365.1"/>
</dbReference>
<keyword evidence="2" id="KW-1003">Cell membrane</keyword>
<evidence type="ECO:0000256" key="3">
    <source>
        <dbReference type="ARBA" id="ARBA00022519"/>
    </source>
</evidence>
<dbReference type="STRING" id="1697053.AKN87_06675"/>
<dbReference type="PIRSF" id="PIRSF026649">
    <property type="entry name" value="MsbB"/>
    <property type="match status" value="1"/>
</dbReference>
<protein>
    <submittedName>
        <fullName evidence="7">Lipid A biosynthesis lauroyl acyltransferase</fullName>
    </submittedName>
</protein>
<dbReference type="GO" id="GO:0016746">
    <property type="term" value="F:acyltransferase activity"/>
    <property type="evidence" value="ECO:0007669"/>
    <property type="project" value="UniProtKB-KW"/>
</dbReference>
<comment type="subcellular location">
    <subcellularLocation>
        <location evidence="1">Cell inner membrane</location>
    </subcellularLocation>
</comment>
<dbReference type="Pfam" id="PF03279">
    <property type="entry name" value="Lip_A_acyltrans"/>
    <property type="match status" value="1"/>
</dbReference>
<keyword evidence="4 7" id="KW-0808">Transferase</keyword>
<dbReference type="PANTHER" id="PTHR30606:SF10">
    <property type="entry name" value="PHOSPHATIDYLINOSITOL MANNOSIDE ACYLTRANSFERASE"/>
    <property type="match status" value="1"/>
</dbReference>
<proteinExistence type="predicted"/>
<sequence>MKTIKGFIATSLLRLIAKLPWNSVQSVGRLIGWSLWALPTKAKETVRINQSYCFPNLPFQERQALQKRTLSHIGKTMTESAAAWLWPVDKTLDLIIEVEGEEILQTALNSGLGVVGITSHLGNWEVLNHYFCSQCKPIIFYRPPKLKALDELISAQRVQLGNRVAPSTRDGILSVIKEVRAGGAVGIPADPEPSESAGFYVPFLGTTALTSKFVPSMLKGKKALGVFLHAIRLEHGRGFKVIIEAAPEAMYSHDSEQAVAAMSTVLARYVERWPEQYMWSMKRFKNRPNNEQRWY</sequence>
<keyword evidence="6 7" id="KW-0012">Acyltransferase</keyword>
<gene>
    <name evidence="7" type="ORF">AKN88_04680</name>
</gene>
<reference evidence="7 8" key="1">
    <citation type="journal article" date="2015" name="Genome Announc.">
        <title>Genome Sequences of Oblitimonas alkaliphila gen. nov. sp. nov. (Proposed), a Novel Bacterium of the Pseudomonadaceae Family.</title>
        <authorList>
            <person name="Lauer A.C."/>
            <person name="Nicholson A.C."/>
            <person name="Humrighouse B.W."/>
            <person name="Emery B."/>
            <person name="Drobish A."/>
            <person name="Juieng P."/>
            <person name="Loparev V."/>
            <person name="McQuiston J.R."/>
        </authorList>
    </citation>
    <scope>NUCLEOTIDE SEQUENCE [LARGE SCALE GENOMIC DNA]</scope>
    <source>
        <strain evidence="7 8">E5571</strain>
    </source>
</reference>
<dbReference type="InterPro" id="IPR004960">
    <property type="entry name" value="LipA_acyltrans"/>
</dbReference>
<name>A0A0K1XDH7_9GAMM</name>
<dbReference type="CDD" id="cd07984">
    <property type="entry name" value="LPLAT_LABLAT-like"/>
    <property type="match status" value="1"/>
</dbReference>
<dbReference type="PATRIC" id="fig|1698449.3.peg.935"/>
<evidence type="ECO:0000256" key="2">
    <source>
        <dbReference type="ARBA" id="ARBA00022475"/>
    </source>
</evidence>
<dbReference type="NCBIfam" id="NF004190">
    <property type="entry name" value="PRK05645.1"/>
    <property type="match status" value="1"/>
</dbReference>
<evidence type="ECO:0000313" key="8">
    <source>
        <dbReference type="Proteomes" id="UP000063953"/>
    </source>
</evidence>
<evidence type="ECO:0000256" key="5">
    <source>
        <dbReference type="ARBA" id="ARBA00023136"/>
    </source>
</evidence>
<dbReference type="PANTHER" id="PTHR30606">
    <property type="entry name" value="LIPID A BIOSYNTHESIS LAUROYL ACYLTRANSFERASE"/>
    <property type="match status" value="1"/>
</dbReference>
<keyword evidence="5" id="KW-0472">Membrane</keyword>
<dbReference type="AlphaFoldDB" id="A0A0K1XDH7"/>